<evidence type="ECO:0000256" key="1">
    <source>
        <dbReference type="ARBA" id="ARBA00022448"/>
    </source>
</evidence>
<evidence type="ECO:0000256" key="8">
    <source>
        <dbReference type="SAM" id="SignalP"/>
    </source>
</evidence>
<keyword evidence="5" id="KW-0598">Phosphotransferase system</keyword>
<dbReference type="InterPro" id="IPR036095">
    <property type="entry name" value="PTS_EIIB-like_sf"/>
</dbReference>
<proteinExistence type="predicted"/>
<dbReference type="Pfam" id="PF02302">
    <property type="entry name" value="PTS_IIB"/>
    <property type="match status" value="1"/>
</dbReference>
<dbReference type="eggNOG" id="COG1440">
    <property type="taxonomic scope" value="Bacteria"/>
</dbReference>
<dbReference type="Gene3D" id="3.40.50.2300">
    <property type="match status" value="1"/>
</dbReference>
<dbReference type="PROSITE" id="PS51100">
    <property type="entry name" value="PTS_EIIB_TYPE_3"/>
    <property type="match status" value="1"/>
</dbReference>
<dbReference type="STRING" id="883114.HMPREF9709_01146"/>
<evidence type="ECO:0000256" key="2">
    <source>
        <dbReference type="ARBA" id="ARBA00022553"/>
    </source>
</evidence>
<reference evidence="10 11" key="1">
    <citation type="submission" date="2012-01" db="EMBL/GenBank/DDBJ databases">
        <title>The Genome Sequence of Helcococcus kunzii ATCC 51366.</title>
        <authorList>
            <consortium name="The Broad Institute Genome Sequencing Platform"/>
            <person name="Earl A."/>
            <person name="Ward D."/>
            <person name="Feldgarden M."/>
            <person name="Gevers D."/>
            <person name="Huys G."/>
            <person name="Young S.K."/>
            <person name="Zeng Q."/>
            <person name="Gargeya S."/>
            <person name="Fitzgerald M."/>
            <person name="Haas B."/>
            <person name="Abouelleil A."/>
            <person name="Alvarado L."/>
            <person name="Arachchi H.M."/>
            <person name="Berlin A."/>
            <person name="Chapman S.B."/>
            <person name="Gearin G."/>
            <person name="Goldberg J."/>
            <person name="Griggs A."/>
            <person name="Gujja S."/>
            <person name="Hansen M."/>
            <person name="Heiman D."/>
            <person name="Howarth C."/>
            <person name="Larimer J."/>
            <person name="Lui A."/>
            <person name="MacDonald P.J.P."/>
            <person name="McCowen C."/>
            <person name="Montmayeur A."/>
            <person name="Murphy C."/>
            <person name="Neiman D."/>
            <person name="Pearson M."/>
            <person name="Priest M."/>
            <person name="Roberts A."/>
            <person name="Saif S."/>
            <person name="Shea T."/>
            <person name="Sisk P."/>
            <person name="Stolte C."/>
            <person name="Sykes S."/>
            <person name="Wortman J."/>
            <person name="Nusbaum C."/>
            <person name="Birren B."/>
        </authorList>
    </citation>
    <scope>NUCLEOTIDE SEQUENCE [LARGE SCALE GENOMIC DNA]</scope>
    <source>
        <strain evidence="10 11">ATCC 51366</strain>
    </source>
</reference>
<feature type="chain" id="PRO_5038522139" description="PTS EIIB type-3 domain-containing protein" evidence="8">
    <location>
        <begin position="19"/>
        <end position="105"/>
    </location>
</feature>
<evidence type="ECO:0000256" key="6">
    <source>
        <dbReference type="ARBA" id="ARBA00022777"/>
    </source>
</evidence>
<evidence type="ECO:0000256" key="3">
    <source>
        <dbReference type="ARBA" id="ARBA00022597"/>
    </source>
</evidence>
<dbReference type="GO" id="GO:0016301">
    <property type="term" value="F:kinase activity"/>
    <property type="evidence" value="ECO:0007669"/>
    <property type="project" value="UniProtKB-KW"/>
</dbReference>
<dbReference type="PANTHER" id="PTHR34581:SF2">
    <property type="entry name" value="PTS SYSTEM N,N'-DIACETYLCHITOBIOSE-SPECIFIC EIIB COMPONENT"/>
    <property type="match status" value="1"/>
</dbReference>
<sequence length="105" mass="11430">MKKALIMCAAGMSSSLMASKTTKYLNEKGYDIEVEATIAATASNLIKEAKYDLYMISPQAKMYYDKLKVLADGADRPLVMIPPQAYAPIPLGIGKLAKIVVDNIK</sequence>
<dbReference type="InterPro" id="IPR013012">
    <property type="entry name" value="PTS_EIIB_3"/>
</dbReference>
<protein>
    <recommendedName>
        <fullName evidence="9">PTS EIIB type-3 domain-containing protein</fullName>
    </recommendedName>
</protein>
<feature type="modified residue" description="Phosphocysteine; by EIIA" evidence="7">
    <location>
        <position position="8"/>
    </location>
</feature>
<evidence type="ECO:0000256" key="4">
    <source>
        <dbReference type="ARBA" id="ARBA00022679"/>
    </source>
</evidence>
<dbReference type="EMBL" id="AGEI01000022">
    <property type="protein sequence ID" value="EHR33547.1"/>
    <property type="molecule type" value="Genomic_DNA"/>
</dbReference>
<dbReference type="GeneID" id="96999133"/>
<evidence type="ECO:0000259" key="9">
    <source>
        <dbReference type="PROSITE" id="PS51100"/>
    </source>
</evidence>
<dbReference type="GO" id="GO:0009401">
    <property type="term" value="P:phosphoenolpyruvate-dependent sugar phosphotransferase system"/>
    <property type="evidence" value="ECO:0007669"/>
    <property type="project" value="UniProtKB-KW"/>
</dbReference>
<evidence type="ECO:0000313" key="10">
    <source>
        <dbReference type="EMBL" id="EHR33547.1"/>
    </source>
</evidence>
<accession>H3NP85</accession>
<keyword evidence="6" id="KW-0418">Kinase</keyword>
<keyword evidence="2" id="KW-0597">Phosphoprotein</keyword>
<dbReference type="AlphaFoldDB" id="H3NP85"/>
<evidence type="ECO:0000313" key="11">
    <source>
        <dbReference type="Proteomes" id="UP000004191"/>
    </source>
</evidence>
<dbReference type="SUPFAM" id="SSF52794">
    <property type="entry name" value="PTS system IIB component-like"/>
    <property type="match status" value="1"/>
</dbReference>
<dbReference type="NCBIfam" id="NF007155">
    <property type="entry name" value="PRK09590.1"/>
    <property type="match status" value="1"/>
</dbReference>
<dbReference type="InterPro" id="IPR003501">
    <property type="entry name" value="PTS_EIIB_2/3"/>
</dbReference>
<feature type="signal peptide" evidence="8">
    <location>
        <begin position="1"/>
        <end position="18"/>
    </location>
</feature>
<dbReference type="PANTHER" id="PTHR34581">
    <property type="entry name" value="PTS SYSTEM N,N'-DIACETYLCHITOBIOSE-SPECIFIC EIIB COMPONENT"/>
    <property type="match status" value="1"/>
</dbReference>
<dbReference type="RefSeq" id="WP_005398661.1">
    <property type="nucleotide sequence ID" value="NZ_JH601088.1"/>
</dbReference>
<dbReference type="GO" id="GO:0008982">
    <property type="term" value="F:protein-N(PI)-phosphohistidine-sugar phosphotransferase activity"/>
    <property type="evidence" value="ECO:0007669"/>
    <property type="project" value="InterPro"/>
</dbReference>
<keyword evidence="1" id="KW-0813">Transport</keyword>
<keyword evidence="3" id="KW-0762">Sugar transport</keyword>
<dbReference type="HOGENOM" id="CLU_147323_3_0_9"/>
<dbReference type="InterPro" id="IPR051819">
    <property type="entry name" value="PTS_sugar-specific_EIIB"/>
</dbReference>
<comment type="caution">
    <text evidence="10">The sequence shown here is derived from an EMBL/GenBank/DDBJ whole genome shotgun (WGS) entry which is preliminary data.</text>
</comment>
<keyword evidence="4" id="KW-0808">Transferase</keyword>
<keyword evidence="11" id="KW-1185">Reference proteome</keyword>
<gene>
    <name evidence="10" type="ORF">HMPREF9709_01146</name>
</gene>
<organism evidence="10 11">
    <name type="scientific">Helcococcus kunzii ATCC 51366</name>
    <dbReference type="NCBI Taxonomy" id="883114"/>
    <lineage>
        <taxon>Bacteria</taxon>
        <taxon>Bacillati</taxon>
        <taxon>Bacillota</taxon>
        <taxon>Tissierellia</taxon>
        <taxon>Tissierellales</taxon>
        <taxon>Peptoniphilaceae</taxon>
        <taxon>Helcococcus</taxon>
    </lineage>
</organism>
<keyword evidence="8" id="KW-0732">Signal</keyword>
<evidence type="ECO:0000256" key="7">
    <source>
        <dbReference type="PROSITE-ProRule" id="PRU00423"/>
    </source>
</evidence>
<evidence type="ECO:0000256" key="5">
    <source>
        <dbReference type="ARBA" id="ARBA00022683"/>
    </source>
</evidence>
<dbReference type="Proteomes" id="UP000004191">
    <property type="component" value="Unassembled WGS sequence"/>
</dbReference>
<dbReference type="PATRIC" id="fig|883114.3.peg.1136"/>
<name>H3NP85_9FIRM</name>
<feature type="domain" description="PTS EIIB type-3" evidence="9">
    <location>
        <begin position="1"/>
        <end position="105"/>
    </location>
</feature>
<dbReference type="OrthoDB" id="9808134at2"/>